<reference evidence="6" key="1">
    <citation type="submission" date="2021-01" db="EMBL/GenBank/DDBJ databases">
        <authorList>
            <person name="Corre E."/>
            <person name="Pelletier E."/>
            <person name="Niang G."/>
            <person name="Scheremetjew M."/>
            <person name="Finn R."/>
            <person name="Kale V."/>
            <person name="Holt S."/>
            <person name="Cochrane G."/>
            <person name="Meng A."/>
            <person name="Brown T."/>
            <person name="Cohen L."/>
        </authorList>
    </citation>
    <scope>NUCLEOTIDE SEQUENCE</scope>
    <source>
        <strain evidence="6">CCMP281</strain>
    </source>
</reference>
<name>A0A7S3AKX9_9EUKA</name>
<evidence type="ECO:0000256" key="2">
    <source>
        <dbReference type="ARBA" id="ARBA00022490"/>
    </source>
</evidence>
<dbReference type="InterPro" id="IPR003108">
    <property type="entry name" value="GAR_dom"/>
</dbReference>
<dbReference type="Gene3D" id="3.30.920.20">
    <property type="entry name" value="Gas2-like domain"/>
    <property type="match status" value="1"/>
</dbReference>
<dbReference type="AlphaFoldDB" id="A0A7S3AKX9"/>
<dbReference type="SUPFAM" id="SSF143575">
    <property type="entry name" value="GAS2 domain-like"/>
    <property type="match status" value="1"/>
</dbReference>
<protein>
    <recommendedName>
        <fullName evidence="5">GAR domain-containing protein</fullName>
    </recommendedName>
</protein>
<feature type="compositionally biased region" description="Polar residues" evidence="4">
    <location>
        <begin position="225"/>
        <end position="235"/>
    </location>
</feature>
<evidence type="ECO:0000259" key="5">
    <source>
        <dbReference type="Pfam" id="PF02187"/>
    </source>
</evidence>
<gene>
    <name evidence="6" type="ORF">HERI1096_LOCUS8916</name>
</gene>
<proteinExistence type="predicted"/>
<comment type="subcellular location">
    <subcellularLocation>
        <location evidence="1">Cytoplasm</location>
        <location evidence="1">Cytoskeleton</location>
    </subcellularLocation>
</comment>
<evidence type="ECO:0000256" key="3">
    <source>
        <dbReference type="ARBA" id="ARBA00023212"/>
    </source>
</evidence>
<feature type="domain" description="GAR" evidence="5">
    <location>
        <begin position="273"/>
        <end position="319"/>
    </location>
</feature>
<dbReference type="InterPro" id="IPR036534">
    <property type="entry name" value="GAR_dom_sf"/>
</dbReference>
<accession>A0A7S3AKX9</accession>
<dbReference type="EMBL" id="HBHX01015921">
    <property type="protein sequence ID" value="CAE0108256.1"/>
    <property type="molecule type" value="Transcribed_RNA"/>
</dbReference>
<keyword evidence="3" id="KW-0206">Cytoskeleton</keyword>
<keyword evidence="2" id="KW-0963">Cytoplasm</keyword>
<sequence>MAEAKVQRGLAIASQTIASELALKCEQLQQRIEERLSHSPKWALPLICTTPPYLHVAHDGTWKPDCVDRPAAVSPQFPMSPLVSQGSPPLLSDGAAVSAPPPQLALGAAGRYSTIAAAVPSPLNAAQQDIAAAQAWGAQPSPNPPPPSMLPVCGASAAVGMSSSLWPAASHAPIAPMASQAPAALGASPVLAPAPAPGTTLKGDDTRRLGPRAFKTWVQDPPQPWQGNAAQASQRHQPDGGSVAGVSGLSDLDAERQVDSMVDNLKFRFKQSGVNLPLEKHSGCVYRLGSRKLSLNIRNARLMVRVGGGYCDFLEYLSKATL</sequence>
<dbReference type="GO" id="GO:0005856">
    <property type="term" value="C:cytoskeleton"/>
    <property type="evidence" value="ECO:0007669"/>
    <property type="project" value="UniProtKB-SubCell"/>
</dbReference>
<evidence type="ECO:0000256" key="1">
    <source>
        <dbReference type="ARBA" id="ARBA00004245"/>
    </source>
</evidence>
<feature type="region of interest" description="Disordered" evidence="4">
    <location>
        <begin position="216"/>
        <end position="247"/>
    </location>
</feature>
<dbReference type="GO" id="GO:0008017">
    <property type="term" value="F:microtubule binding"/>
    <property type="evidence" value="ECO:0007669"/>
    <property type="project" value="InterPro"/>
</dbReference>
<dbReference type="Pfam" id="PF02187">
    <property type="entry name" value="GAS2"/>
    <property type="match status" value="1"/>
</dbReference>
<organism evidence="6">
    <name type="scientific">Haptolina ericina</name>
    <dbReference type="NCBI Taxonomy" id="156174"/>
    <lineage>
        <taxon>Eukaryota</taxon>
        <taxon>Haptista</taxon>
        <taxon>Haptophyta</taxon>
        <taxon>Prymnesiophyceae</taxon>
        <taxon>Prymnesiales</taxon>
        <taxon>Prymnesiaceae</taxon>
        <taxon>Haptolina</taxon>
    </lineage>
</organism>
<evidence type="ECO:0000256" key="4">
    <source>
        <dbReference type="SAM" id="MobiDB-lite"/>
    </source>
</evidence>
<evidence type="ECO:0000313" key="6">
    <source>
        <dbReference type="EMBL" id="CAE0108256.1"/>
    </source>
</evidence>